<feature type="domain" description="OLD protein-like TOPRIM" evidence="2">
    <location>
        <begin position="386"/>
        <end position="448"/>
    </location>
</feature>
<organism evidence="3 4">
    <name type="scientific">Bdellovibrio bacteriovorus</name>
    <dbReference type="NCBI Taxonomy" id="959"/>
    <lineage>
        <taxon>Bacteria</taxon>
        <taxon>Pseudomonadati</taxon>
        <taxon>Bdellovibrionota</taxon>
        <taxon>Bdellovibrionia</taxon>
        <taxon>Bdellovibrionales</taxon>
        <taxon>Pseudobdellovibrionaceae</taxon>
        <taxon>Bdellovibrio</taxon>
    </lineage>
</organism>
<dbReference type="SUPFAM" id="SSF52540">
    <property type="entry name" value="P-loop containing nucleoside triphosphate hydrolases"/>
    <property type="match status" value="1"/>
</dbReference>
<sequence length="572" mass="63894">MRLSKLEISNYGPIGSTGCKIKIDNIVVLVGPNNVGKSTILDAYEAFASSGQGIAKEKFFNKEPLSPVIIAGEFSHVTTEDLKTLGDNWKYKDEDGHDSIKVRWIWETPGSSGKKQSWDPKKNDWIDGGVGGWDSLLVSRIPVPLRIKATDGHEKIEEAVVGLLTEAIKTAIKSDAANVGKIVEEINTLTNQLGEQLKEEADKVCNLISSKVENVFPGYRIKLSPGSGKFEAEKVIGTGSYLTITSDKNTGIALANQGSGVQRTFLWSAISALAEEGKLKKGKSVVKADKSRILLIDEPESFLHPPLVRLAREALYSLASVDGWQVMAATHSPVFIDVSKPHTTIVAIKNNAETSAFSVKENTFTDDERENLRIIRSCHPTINEFFFARKVILVEGETEATVFSHLFQDELHRHELVIINCMGKANLVLFAKILNQFGTPYIIMHDTDAPKAIRKKKPIANAMWRENEKIFEIVEHAKTLGVLAEVISSIPDFERAYFDEEISEDKPFFAHKKMTSEEFKKEQGHLKMQKLKEGILKEDTAILTASFSDMEKKLKEWVQKNGYEKEEIWQFS</sequence>
<dbReference type="PROSITE" id="PS51257">
    <property type="entry name" value="PROKAR_LIPOPROTEIN"/>
    <property type="match status" value="1"/>
</dbReference>
<dbReference type="InterPro" id="IPR003959">
    <property type="entry name" value="ATPase_AAA_core"/>
</dbReference>
<dbReference type="CDD" id="cd01026">
    <property type="entry name" value="TOPRIM_OLD"/>
    <property type="match status" value="1"/>
</dbReference>
<evidence type="ECO:0008006" key="5">
    <source>
        <dbReference type="Google" id="ProtNLM"/>
    </source>
</evidence>
<feature type="domain" description="ATPase AAA-type core" evidence="1">
    <location>
        <begin position="26"/>
        <end position="337"/>
    </location>
</feature>
<dbReference type="EMBL" id="LUKF01000016">
    <property type="protein sequence ID" value="KYG61821.1"/>
    <property type="molecule type" value="Genomic_DNA"/>
</dbReference>
<dbReference type="RefSeq" id="WP_063243969.1">
    <property type="nucleotide sequence ID" value="NZ_LUKF01000016.1"/>
</dbReference>
<dbReference type="InterPro" id="IPR027417">
    <property type="entry name" value="P-loop_NTPase"/>
</dbReference>
<evidence type="ECO:0000259" key="2">
    <source>
        <dbReference type="Pfam" id="PF20469"/>
    </source>
</evidence>
<dbReference type="InterPro" id="IPR051396">
    <property type="entry name" value="Bact_Antivir_Def_Nuclease"/>
</dbReference>
<dbReference type="AlphaFoldDB" id="A0A150WG87"/>
<dbReference type="Gene3D" id="3.40.50.300">
    <property type="entry name" value="P-loop containing nucleotide triphosphate hydrolases"/>
    <property type="match status" value="1"/>
</dbReference>
<evidence type="ECO:0000259" key="1">
    <source>
        <dbReference type="Pfam" id="PF13304"/>
    </source>
</evidence>
<evidence type="ECO:0000313" key="4">
    <source>
        <dbReference type="Proteomes" id="UP000075391"/>
    </source>
</evidence>
<reference evidence="3 4" key="1">
    <citation type="submission" date="2016-03" db="EMBL/GenBank/DDBJ databases">
        <authorList>
            <person name="Ploux O."/>
        </authorList>
    </citation>
    <scope>NUCLEOTIDE SEQUENCE [LARGE SCALE GENOMIC DNA]</scope>
    <source>
        <strain evidence="3 4">BER2</strain>
    </source>
</reference>
<dbReference type="PANTHER" id="PTHR43581:SF4">
    <property type="entry name" value="ATP_GTP PHOSPHATASE"/>
    <property type="match status" value="1"/>
</dbReference>
<evidence type="ECO:0000313" key="3">
    <source>
        <dbReference type="EMBL" id="KYG61821.1"/>
    </source>
</evidence>
<proteinExistence type="predicted"/>
<dbReference type="Proteomes" id="UP000075391">
    <property type="component" value="Unassembled WGS sequence"/>
</dbReference>
<dbReference type="OrthoDB" id="7410968at2"/>
<protein>
    <recommendedName>
        <fullName evidence="5">ATP-dependent endonuclease</fullName>
    </recommendedName>
</protein>
<dbReference type="Pfam" id="PF13304">
    <property type="entry name" value="AAA_21"/>
    <property type="match status" value="1"/>
</dbReference>
<dbReference type="Pfam" id="PF20469">
    <property type="entry name" value="OLD-like_TOPRIM"/>
    <property type="match status" value="1"/>
</dbReference>
<accession>A0A150WG87</accession>
<dbReference type="PANTHER" id="PTHR43581">
    <property type="entry name" value="ATP/GTP PHOSPHATASE"/>
    <property type="match status" value="1"/>
</dbReference>
<dbReference type="InterPro" id="IPR034139">
    <property type="entry name" value="TOPRIM_OLD"/>
</dbReference>
<gene>
    <name evidence="3" type="ORF">AZI85_06275</name>
</gene>
<comment type="caution">
    <text evidence="3">The sequence shown here is derived from an EMBL/GenBank/DDBJ whole genome shotgun (WGS) entry which is preliminary data.</text>
</comment>
<name>A0A150WG87_BDEBC</name>